<organism evidence="2 3">
    <name type="scientific">Kibdelosporangium persicum</name>
    <dbReference type="NCBI Taxonomy" id="2698649"/>
    <lineage>
        <taxon>Bacteria</taxon>
        <taxon>Bacillati</taxon>
        <taxon>Actinomycetota</taxon>
        <taxon>Actinomycetes</taxon>
        <taxon>Pseudonocardiales</taxon>
        <taxon>Pseudonocardiaceae</taxon>
        <taxon>Kibdelosporangium</taxon>
    </lineage>
</organism>
<gene>
    <name evidence="2" type="ORF">GC106_52590</name>
</gene>
<feature type="transmembrane region" description="Helical" evidence="1">
    <location>
        <begin position="186"/>
        <end position="207"/>
    </location>
</feature>
<evidence type="ECO:0008006" key="4">
    <source>
        <dbReference type="Google" id="ProtNLM"/>
    </source>
</evidence>
<feature type="transmembrane region" description="Helical" evidence="1">
    <location>
        <begin position="65"/>
        <end position="85"/>
    </location>
</feature>
<keyword evidence="1" id="KW-0472">Membrane</keyword>
<evidence type="ECO:0000256" key="1">
    <source>
        <dbReference type="SAM" id="Phobius"/>
    </source>
</evidence>
<feature type="transmembrane region" description="Helical" evidence="1">
    <location>
        <begin position="97"/>
        <end position="120"/>
    </location>
</feature>
<name>A0ABX2F9H4_9PSEU</name>
<dbReference type="RefSeq" id="WP_173136640.1">
    <property type="nucleotide sequence ID" value="NZ_CBCSGW010000009.1"/>
</dbReference>
<dbReference type="EMBL" id="JAAATY010000017">
    <property type="protein sequence ID" value="NRN68018.1"/>
    <property type="molecule type" value="Genomic_DNA"/>
</dbReference>
<sequence>MITVREATPAATRPGAPGRVRTVICWVTIASCLPYLVLKVFWLFGNSVGAADAQGAAELLDVRHLVGDVVTAGMELFAIALVLALTYPWGRLLPAWLVAGPIWLASGLLAPIALGLPLGLAAQAFVGGSAVPADNGLLGWVYVLVYGGFAVQAVGLLAAFLGHARERWPEVFRMRMTHLSGTASRHRLRTMIAATIAAGYAAIMVAWSVTAPDWGGPAGFETVAQKTALLATGLLVLAGAISVPALLRRRGDRRVVGPFTLAWLGTSVAVTAGPTHIALSNNGSISLILVTVSLCATLSGLLLAHTMIRALPAAPRETERRT</sequence>
<proteinExistence type="predicted"/>
<comment type="caution">
    <text evidence="2">The sequence shown here is derived from an EMBL/GenBank/DDBJ whole genome shotgun (WGS) entry which is preliminary data.</text>
</comment>
<keyword evidence="1" id="KW-1133">Transmembrane helix</keyword>
<protein>
    <recommendedName>
        <fullName evidence="4">LigA protein</fullName>
    </recommendedName>
</protein>
<dbReference type="Proteomes" id="UP000763557">
    <property type="component" value="Unassembled WGS sequence"/>
</dbReference>
<feature type="transmembrane region" description="Helical" evidence="1">
    <location>
        <begin position="227"/>
        <end position="247"/>
    </location>
</feature>
<feature type="transmembrane region" description="Helical" evidence="1">
    <location>
        <begin position="140"/>
        <end position="165"/>
    </location>
</feature>
<feature type="transmembrane region" description="Helical" evidence="1">
    <location>
        <begin position="259"/>
        <end position="279"/>
    </location>
</feature>
<accession>A0ABX2F9H4</accession>
<evidence type="ECO:0000313" key="2">
    <source>
        <dbReference type="EMBL" id="NRN68018.1"/>
    </source>
</evidence>
<feature type="transmembrane region" description="Helical" evidence="1">
    <location>
        <begin position="23"/>
        <end position="45"/>
    </location>
</feature>
<keyword evidence="1" id="KW-0812">Transmembrane</keyword>
<reference evidence="2 3" key="1">
    <citation type="submission" date="2020-01" db="EMBL/GenBank/DDBJ databases">
        <title>Kibdelosporangium persica a novel Actinomycetes from a hot desert in Iran.</title>
        <authorList>
            <person name="Safaei N."/>
            <person name="Zaburannyi N."/>
            <person name="Mueller R."/>
            <person name="Wink J."/>
        </authorList>
    </citation>
    <scope>NUCLEOTIDE SEQUENCE [LARGE SCALE GENOMIC DNA]</scope>
    <source>
        <strain evidence="2 3">4NS15</strain>
    </source>
</reference>
<evidence type="ECO:0000313" key="3">
    <source>
        <dbReference type="Proteomes" id="UP000763557"/>
    </source>
</evidence>
<dbReference type="PROSITE" id="PS51257">
    <property type="entry name" value="PROKAR_LIPOPROTEIN"/>
    <property type="match status" value="1"/>
</dbReference>
<keyword evidence="3" id="KW-1185">Reference proteome</keyword>
<feature type="transmembrane region" description="Helical" evidence="1">
    <location>
        <begin position="285"/>
        <end position="304"/>
    </location>
</feature>